<evidence type="ECO:0000256" key="2">
    <source>
        <dbReference type="PROSITE-ProRule" id="PRU00335"/>
    </source>
</evidence>
<proteinExistence type="predicted"/>
<organism evidence="4 5">
    <name type="scientific">Candidatus Sherwoodlollariibacterium unditelluris</name>
    <dbReference type="NCBI Taxonomy" id="1974757"/>
    <lineage>
        <taxon>Bacteria</taxon>
        <taxon>Pseudomonadati</taxon>
        <taxon>Candidatus Omnitrophota</taxon>
        <taxon>Candidatus Sherwoodlollariibacterium</taxon>
    </lineage>
</organism>
<evidence type="ECO:0000313" key="4">
    <source>
        <dbReference type="EMBL" id="PIP19050.1"/>
    </source>
</evidence>
<dbReference type="AlphaFoldDB" id="A0A2G9YII5"/>
<comment type="caution">
    <text evidence="4">The sequence shown here is derived from an EMBL/GenBank/DDBJ whole genome shotgun (WGS) entry which is preliminary data.</text>
</comment>
<sequence>MRVKEYSLREKKHARTKIAIMNAFIKRLEKTRFDDISIREICKSIEVSEGTFFNYFSEKIDIINYYSHLLFLKIFWKTRKEVPQGKYVALIEAVFKNAAAELNNVDITYQIISIMVMQQERPKEMAISNIEKHFAFPDCDEIEDVPAIFIDRFFEECMKDALKNGKLPKKTKINDVLVSLMTIMGGTLMAAKFGSIKDCAYHYMRQLNLLWKGLGVKTQRG</sequence>
<evidence type="ECO:0000259" key="3">
    <source>
        <dbReference type="PROSITE" id="PS50977"/>
    </source>
</evidence>
<reference evidence="4 5" key="1">
    <citation type="submission" date="2017-09" db="EMBL/GenBank/DDBJ databases">
        <title>Depth-based differentiation of microbial function through sediment-hosted aquifers and enrichment of novel symbionts in the deep terrestrial subsurface.</title>
        <authorList>
            <person name="Probst A.J."/>
            <person name="Ladd B."/>
            <person name="Jarett J.K."/>
            <person name="Geller-Mcgrath D.E."/>
            <person name="Sieber C.M."/>
            <person name="Emerson J.B."/>
            <person name="Anantharaman K."/>
            <person name="Thomas B.C."/>
            <person name="Malmstrom R."/>
            <person name="Stieglmeier M."/>
            <person name="Klingl A."/>
            <person name="Woyke T."/>
            <person name="Ryan C.M."/>
            <person name="Banfield J.F."/>
        </authorList>
    </citation>
    <scope>NUCLEOTIDE SEQUENCE [LARGE SCALE GENOMIC DNA]</scope>
    <source>
        <strain evidence="4">CG23_combo_of_CG06-09_8_20_14_all_41_10</strain>
    </source>
</reference>
<dbReference type="EMBL" id="PCRK01000123">
    <property type="protein sequence ID" value="PIP19050.1"/>
    <property type="molecule type" value="Genomic_DNA"/>
</dbReference>
<keyword evidence="1 2" id="KW-0238">DNA-binding</keyword>
<accession>A0A2G9YII5</accession>
<gene>
    <name evidence="4" type="ORF">COX41_05010</name>
</gene>
<dbReference type="PROSITE" id="PS50977">
    <property type="entry name" value="HTH_TETR_2"/>
    <property type="match status" value="1"/>
</dbReference>
<dbReference type="Gene3D" id="1.10.357.10">
    <property type="entry name" value="Tetracycline Repressor, domain 2"/>
    <property type="match status" value="1"/>
</dbReference>
<name>A0A2G9YII5_9BACT</name>
<dbReference type="InterPro" id="IPR009057">
    <property type="entry name" value="Homeodomain-like_sf"/>
</dbReference>
<dbReference type="Proteomes" id="UP000231292">
    <property type="component" value="Unassembled WGS sequence"/>
</dbReference>
<dbReference type="InterPro" id="IPR001647">
    <property type="entry name" value="HTH_TetR"/>
</dbReference>
<feature type="DNA-binding region" description="H-T-H motif" evidence="2">
    <location>
        <begin position="37"/>
        <end position="56"/>
    </location>
</feature>
<evidence type="ECO:0000313" key="5">
    <source>
        <dbReference type="Proteomes" id="UP000231292"/>
    </source>
</evidence>
<evidence type="ECO:0000256" key="1">
    <source>
        <dbReference type="ARBA" id="ARBA00023125"/>
    </source>
</evidence>
<dbReference type="GO" id="GO:0003677">
    <property type="term" value="F:DNA binding"/>
    <property type="evidence" value="ECO:0007669"/>
    <property type="project" value="UniProtKB-UniRule"/>
</dbReference>
<dbReference type="SUPFAM" id="SSF46689">
    <property type="entry name" value="Homeodomain-like"/>
    <property type="match status" value="1"/>
</dbReference>
<protein>
    <recommendedName>
        <fullName evidence="3">HTH tetR-type domain-containing protein</fullName>
    </recommendedName>
</protein>
<feature type="domain" description="HTH tetR-type" evidence="3">
    <location>
        <begin position="14"/>
        <end position="74"/>
    </location>
</feature>